<evidence type="ECO:0000313" key="2">
    <source>
        <dbReference type="Proteomes" id="UP000316665"/>
    </source>
</evidence>
<organism evidence="1 2">
    <name type="scientific">Janthinobacterium tructae</name>
    <dbReference type="NCBI Taxonomy" id="2590869"/>
    <lineage>
        <taxon>Bacteria</taxon>
        <taxon>Pseudomonadati</taxon>
        <taxon>Pseudomonadota</taxon>
        <taxon>Betaproteobacteria</taxon>
        <taxon>Burkholderiales</taxon>
        <taxon>Oxalobacteraceae</taxon>
        <taxon>Janthinobacterium</taxon>
    </lineage>
</organism>
<dbReference type="AlphaFoldDB" id="A0A4Y6R7Y8"/>
<dbReference type="RefSeq" id="WP_141168561.1">
    <property type="nucleotide sequence ID" value="NZ_CP041185.1"/>
</dbReference>
<gene>
    <name evidence="1" type="ORF">FJQ89_00200</name>
</gene>
<name>A0A4Y6R7Y8_9BURK</name>
<dbReference type="KEGG" id="jas:FJQ89_00200"/>
<dbReference type="EMBL" id="CP041185">
    <property type="protein sequence ID" value="QDG69008.1"/>
    <property type="molecule type" value="Genomic_DNA"/>
</dbReference>
<sequence>MNTTEISGWVLDKAITPGAGLTQGDLIRFDSEEDPLRSMGIVVTADCDLERKKHARLVTLIPVVSVKSLLENYLLPEDCERKRDQIEIYALKNFGIDRSQEPDARRSILIEKISSNSGDIDAASLLAAKFLIDQLDSISIAEYKVLMDAIKIKVKKIEALTKQIVDRGDLLILPTARDFGIADDIAWVRHIWQVPISSIAIKTSEVKILPGERIARLDSPYRYRLTQLMAQVFSDIGLPDIPHSVEERITEVYGYD</sequence>
<reference evidence="1 2" key="1">
    <citation type="submission" date="2019-06" db="EMBL/GenBank/DDBJ databases">
        <title>Complete genome sequence of Janthinobacterium sp. SNU WT3 isolated from diseased rainbow trout.</title>
        <authorList>
            <person name="Oh W.T."/>
            <person name="Park S.C."/>
        </authorList>
    </citation>
    <scope>NUCLEOTIDE SEQUENCE [LARGE SCALE GENOMIC DNA]</scope>
    <source>
        <strain evidence="1 2">SNU WT3</strain>
    </source>
</reference>
<proteinExistence type="predicted"/>
<dbReference type="OrthoDB" id="9157160at2"/>
<keyword evidence="2" id="KW-1185">Reference proteome</keyword>
<dbReference type="Proteomes" id="UP000316665">
    <property type="component" value="Chromosome"/>
</dbReference>
<accession>A0A4Y6R7Y8</accession>
<evidence type="ECO:0000313" key="1">
    <source>
        <dbReference type="EMBL" id="QDG69008.1"/>
    </source>
</evidence>
<protein>
    <submittedName>
        <fullName evidence="1">Uncharacterized protein</fullName>
    </submittedName>
</protein>